<name>A0ACC2NYV1_9HYME</name>
<proteinExistence type="predicted"/>
<comment type="caution">
    <text evidence="1">The sequence shown here is derived from an EMBL/GenBank/DDBJ whole genome shotgun (WGS) entry which is preliminary data.</text>
</comment>
<keyword evidence="2" id="KW-1185">Reference proteome</keyword>
<accession>A0ACC2NYV1</accession>
<sequence>MESGVYDVGNSSSVSNSSEFHHVGLDANEIWMEYYGAVRDPLYVVIPISILYASIFVTGTIGNVSTCIVIARNKSMHTATNYYLFSLAVSDLLLLMCGMPAEIYQVWSKYPYVFGETFCVLRGLAAETSSNASVLTITAFTAERYVAICHPFLSHTMSKLSRAVKLILFIWLVALLCAIPQALQFGLMQITTRPSDVMCSITKIIVQHSFELSTFIFFVVPMSLIMVLYILIGLKLKKSTALKRSARPQPQYYNHNHHGHHHHLHRRPDGTRVSLGSSRIDRHCRHSRSTRRVLKMLVPYYLPYAYYKICYKIRIEPQVTKYFSKNFDHENDFLRSKEATQVINLFLPCMLCYCTSQFGKPIFETVRNKYFGCFGD</sequence>
<dbReference type="Proteomes" id="UP001239111">
    <property type="component" value="Chromosome 2"/>
</dbReference>
<evidence type="ECO:0000313" key="2">
    <source>
        <dbReference type="Proteomes" id="UP001239111"/>
    </source>
</evidence>
<protein>
    <submittedName>
        <fullName evidence="1">Uncharacterized protein</fullName>
    </submittedName>
</protein>
<evidence type="ECO:0000313" key="1">
    <source>
        <dbReference type="EMBL" id="KAJ8676465.1"/>
    </source>
</evidence>
<gene>
    <name evidence="1" type="ORF">QAD02_012252</name>
</gene>
<organism evidence="1 2">
    <name type="scientific">Eretmocerus hayati</name>
    <dbReference type="NCBI Taxonomy" id="131215"/>
    <lineage>
        <taxon>Eukaryota</taxon>
        <taxon>Metazoa</taxon>
        <taxon>Ecdysozoa</taxon>
        <taxon>Arthropoda</taxon>
        <taxon>Hexapoda</taxon>
        <taxon>Insecta</taxon>
        <taxon>Pterygota</taxon>
        <taxon>Neoptera</taxon>
        <taxon>Endopterygota</taxon>
        <taxon>Hymenoptera</taxon>
        <taxon>Apocrita</taxon>
        <taxon>Proctotrupomorpha</taxon>
        <taxon>Chalcidoidea</taxon>
        <taxon>Aphelinidae</taxon>
        <taxon>Aphelininae</taxon>
        <taxon>Eretmocerus</taxon>
    </lineage>
</organism>
<reference evidence="1" key="1">
    <citation type="submission" date="2023-04" db="EMBL/GenBank/DDBJ databases">
        <title>A chromosome-level genome assembly of the parasitoid wasp Eretmocerus hayati.</title>
        <authorList>
            <person name="Zhong Y."/>
            <person name="Liu S."/>
            <person name="Liu Y."/>
        </authorList>
    </citation>
    <scope>NUCLEOTIDE SEQUENCE</scope>
    <source>
        <strain evidence="1">ZJU_SS_LIU_2023</strain>
    </source>
</reference>
<dbReference type="EMBL" id="CM056742">
    <property type="protein sequence ID" value="KAJ8676465.1"/>
    <property type="molecule type" value="Genomic_DNA"/>
</dbReference>